<reference evidence="8 9" key="1">
    <citation type="submission" date="2014-12" db="EMBL/GenBank/DDBJ databases">
        <authorList>
            <person name="Neuveglise Cecile"/>
        </authorList>
    </citation>
    <scope>NUCLEOTIDE SEQUENCE [LARGE SCALE GENOMIC DNA]</scope>
    <source>
        <strain evidence="8 9">CBS 12615</strain>
    </source>
</reference>
<dbReference type="GO" id="GO:0005634">
    <property type="term" value="C:nucleus"/>
    <property type="evidence" value="ECO:0007669"/>
    <property type="project" value="UniProtKB-SubCell"/>
</dbReference>
<comment type="subcellular location">
    <subcellularLocation>
        <location evidence="7">Nucleus</location>
    </subcellularLocation>
    <subcellularLocation>
        <location evidence="7">Chromosome</location>
        <location evidence="7">Centromere</location>
        <location evidence="7">Kinetochore</location>
    </subcellularLocation>
</comment>
<dbReference type="AlphaFoldDB" id="A0A0C7N8P1"/>
<dbReference type="OrthoDB" id="4065660at2759"/>
<keyword evidence="4 7" id="KW-0175">Coiled coil</keyword>
<dbReference type="EMBL" id="LN736370">
    <property type="protein sequence ID" value="CEP64277.1"/>
    <property type="molecule type" value="Genomic_DNA"/>
</dbReference>
<keyword evidence="9" id="KW-1185">Reference proteome</keyword>
<organism evidence="8 9">
    <name type="scientific">Lachancea lanzarotensis</name>
    <dbReference type="NCBI Taxonomy" id="1245769"/>
    <lineage>
        <taxon>Eukaryota</taxon>
        <taxon>Fungi</taxon>
        <taxon>Dikarya</taxon>
        <taxon>Ascomycota</taxon>
        <taxon>Saccharomycotina</taxon>
        <taxon>Saccharomycetes</taxon>
        <taxon>Saccharomycetales</taxon>
        <taxon>Saccharomycetaceae</taxon>
        <taxon>Lachancea</taxon>
    </lineage>
</organism>
<evidence type="ECO:0000256" key="4">
    <source>
        <dbReference type="ARBA" id="ARBA00023054"/>
    </source>
</evidence>
<evidence type="ECO:0000313" key="9">
    <source>
        <dbReference type="Proteomes" id="UP000054304"/>
    </source>
</evidence>
<comment type="function">
    <text evidence="7">Acts as a component of the outer kinetochore KNL1 complex that facilitates microtubule-kinetochore interactions and the spindle assembly checkpoint. Kinetochores, consisting of a centromere-associated inner segment and a microtubule-contacting outer segment, play a crucial role in chromosome segregation by mediating the physical connection between centromeric DNA and spindle microtubules. The outer kinetochore is made up of the ten-subunit KMN network, comprising the MIS12, NDC80 and KNL1 complexes, and auxiliary microtubule-associated components; together they connect the outer kinetochore with the inner kinetochore, bind microtubules, and mediate interactions with mitotic checkpoint proteins that delay anaphase until chromosomes are bioriented on the spindle.</text>
</comment>
<evidence type="ECO:0000256" key="3">
    <source>
        <dbReference type="ARBA" id="ARBA00022838"/>
    </source>
</evidence>
<evidence type="ECO:0000256" key="2">
    <source>
        <dbReference type="ARBA" id="ARBA00022454"/>
    </source>
</evidence>
<dbReference type="STRING" id="1245769.A0A0C7N8P1"/>
<protein>
    <recommendedName>
        <fullName evidence="7">Spindle pole body component KRE28</fullName>
    </recommendedName>
</protein>
<proteinExistence type="inferred from homology"/>
<evidence type="ECO:0000313" key="8">
    <source>
        <dbReference type="EMBL" id="CEP64277.1"/>
    </source>
</evidence>
<evidence type="ECO:0000256" key="5">
    <source>
        <dbReference type="ARBA" id="ARBA00023242"/>
    </source>
</evidence>
<dbReference type="InterPro" id="IPR031361">
    <property type="entry name" value="Kre28"/>
</dbReference>
<evidence type="ECO:0000256" key="1">
    <source>
        <dbReference type="ARBA" id="ARBA00006965"/>
    </source>
</evidence>
<dbReference type="Pfam" id="PF17097">
    <property type="entry name" value="Kre28"/>
    <property type="match status" value="1"/>
</dbReference>
<evidence type="ECO:0000256" key="7">
    <source>
        <dbReference type="RuleBase" id="RU362143"/>
    </source>
</evidence>
<dbReference type="Proteomes" id="UP000054304">
    <property type="component" value="Unassembled WGS sequence"/>
</dbReference>
<feature type="coiled-coil region" evidence="7">
    <location>
        <begin position="7"/>
        <end position="60"/>
    </location>
</feature>
<keyword evidence="3 7" id="KW-0995">Kinetochore</keyword>
<name>A0A0C7N8P1_9SACH</name>
<comment type="similarity">
    <text evidence="1 7">Belongs to the KRE28 family.</text>
</comment>
<evidence type="ECO:0000256" key="6">
    <source>
        <dbReference type="ARBA" id="ARBA00023328"/>
    </source>
</evidence>
<dbReference type="GO" id="GO:0000776">
    <property type="term" value="C:kinetochore"/>
    <property type="evidence" value="ECO:0007669"/>
    <property type="project" value="UniProtKB-KW"/>
</dbReference>
<dbReference type="HOGENOM" id="CLU_062083_0_0_1"/>
<accession>A0A0C7N8P1</accession>
<sequence>MADTKVMEELATRLGMAEEETTSLSEQVLQDQETHYSETVQQLQRSAQQLVEDNEFLFEMVDPSAEIDPKIVSTHIQEVSQLLERLKNTHLEQEMLDNFLRYTLPSGNLLQQIETVQDERYVLLEKDVAHLQDEVITQLDSEVDQLREEIGHTSQKIADQREVVNELCLNTGELVDECHLLLEELERYNDTAKTASLETADGIPSTEAAIQHLHSIKETIQEQQHLEQHLKCLERAKTSLDAILNSSDEQADEQDLKLAKSYKAHQALVDYWRSQFITNEIQNLEILPISHKIQFTYHTLEVVVQLNALGISKVNLYGGNIPIDRLDLIRRRANERQSREIPLHLQFKNVLNIIKENAISV</sequence>
<keyword evidence="2 7" id="KW-0158">Chromosome</keyword>
<keyword evidence="5 7" id="KW-0539">Nucleus</keyword>
<gene>
    <name evidence="7" type="primary">KRE28</name>
    <name evidence="8" type="ORF">LALA0_S11e00474g</name>
</gene>
<keyword evidence="6 7" id="KW-0137">Centromere</keyword>